<evidence type="ECO:0000256" key="1">
    <source>
        <dbReference type="SAM" id="MobiDB-lite"/>
    </source>
</evidence>
<feature type="compositionally biased region" description="Low complexity" evidence="1">
    <location>
        <begin position="32"/>
        <end position="45"/>
    </location>
</feature>
<dbReference type="Proteomes" id="UP000475532">
    <property type="component" value="Unassembled WGS sequence"/>
</dbReference>
<feature type="non-terminal residue" evidence="2">
    <location>
        <position position="66"/>
    </location>
</feature>
<dbReference type="AlphaFoldDB" id="A0A6L9QCD3"/>
<dbReference type="EMBL" id="JAAGLI010000224">
    <property type="protein sequence ID" value="NEA22742.1"/>
    <property type="molecule type" value="Genomic_DNA"/>
</dbReference>
<feature type="region of interest" description="Disordered" evidence="1">
    <location>
        <begin position="1"/>
        <end position="53"/>
    </location>
</feature>
<name>A0A6L9QCD3_9ACTN</name>
<proteinExistence type="predicted"/>
<protein>
    <submittedName>
        <fullName evidence="2">Uncharacterized protein</fullName>
    </submittedName>
</protein>
<reference evidence="2 3" key="1">
    <citation type="submission" date="2020-01" db="EMBL/GenBank/DDBJ databases">
        <title>Insect and environment-associated Actinomycetes.</title>
        <authorList>
            <person name="Currrie C."/>
            <person name="Chevrette M."/>
            <person name="Carlson C."/>
            <person name="Stubbendieck R."/>
            <person name="Wendt-Pienkowski E."/>
        </authorList>
    </citation>
    <scope>NUCLEOTIDE SEQUENCE [LARGE SCALE GENOMIC DNA]</scope>
    <source>
        <strain evidence="2 3">SID10258</strain>
    </source>
</reference>
<accession>A0A6L9QCD3</accession>
<feature type="compositionally biased region" description="Polar residues" evidence="1">
    <location>
        <begin position="1"/>
        <end position="17"/>
    </location>
</feature>
<comment type="caution">
    <text evidence="2">The sequence shown here is derived from an EMBL/GenBank/DDBJ whole genome shotgun (WGS) entry which is preliminary data.</text>
</comment>
<dbReference type="RefSeq" id="WP_163054633.1">
    <property type="nucleotide sequence ID" value="NZ_JAAGLI010000224.1"/>
</dbReference>
<gene>
    <name evidence="2" type="ORF">G3I70_09575</name>
</gene>
<organism evidence="2 3">
    <name type="scientific">Actinomadura bangladeshensis</name>
    <dbReference type="NCBI Taxonomy" id="453573"/>
    <lineage>
        <taxon>Bacteria</taxon>
        <taxon>Bacillati</taxon>
        <taxon>Actinomycetota</taxon>
        <taxon>Actinomycetes</taxon>
        <taxon>Streptosporangiales</taxon>
        <taxon>Thermomonosporaceae</taxon>
        <taxon>Actinomadura</taxon>
    </lineage>
</organism>
<evidence type="ECO:0000313" key="2">
    <source>
        <dbReference type="EMBL" id="NEA22742.1"/>
    </source>
</evidence>
<sequence>MHGQPKNTARSSTSDEVTTPEADIGPARDASRPPSGAPAAGAVPDPFDDTPRMPHWFKTAVFYEVS</sequence>
<evidence type="ECO:0000313" key="3">
    <source>
        <dbReference type="Proteomes" id="UP000475532"/>
    </source>
</evidence>